<dbReference type="PANTHER" id="PTHR21483:SF18">
    <property type="entry name" value="RNA POLYMERASE II-ASSOCIATED PROTEIN 1"/>
    <property type="match status" value="1"/>
</dbReference>
<feature type="domain" description="RPAP1 N-terminal" evidence="4">
    <location>
        <begin position="139"/>
        <end position="184"/>
    </location>
</feature>
<comment type="caution">
    <text evidence="5">The sequence shown here is derived from an EMBL/GenBank/DDBJ whole genome shotgun (WGS) entry which is preliminary data.</text>
</comment>
<feature type="region of interest" description="Disordered" evidence="2">
    <location>
        <begin position="50"/>
        <end position="154"/>
    </location>
</feature>
<dbReference type="InterPro" id="IPR039913">
    <property type="entry name" value="RPAP1/Rba50"/>
</dbReference>
<dbReference type="EMBL" id="AHHD01000266">
    <property type="protein sequence ID" value="EKG16629.1"/>
    <property type="molecule type" value="Genomic_DNA"/>
</dbReference>
<feature type="compositionally biased region" description="Basic and acidic residues" evidence="2">
    <location>
        <begin position="135"/>
        <end position="147"/>
    </location>
</feature>
<protein>
    <submittedName>
        <fullName evidence="5">RNA polymerase II-associated protein 1</fullName>
    </submittedName>
</protein>
<evidence type="ECO:0000256" key="2">
    <source>
        <dbReference type="SAM" id="MobiDB-lite"/>
    </source>
</evidence>
<dbReference type="VEuPathDB" id="FungiDB:MPH_06210"/>
<dbReference type="OrthoDB" id="348201at2759"/>
<dbReference type="FunCoup" id="K2S2A6">
    <property type="interactions" value="150"/>
</dbReference>
<evidence type="ECO:0000259" key="3">
    <source>
        <dbReference type="Pfam" id="PF08620"/>
    </source>
</evidence>
<name>K2S2A6_MACPH</name>
<reference evidence="5 6" key="1">
    <citation type="journal article" date="2012" name="BMC Genomics">
        <title>Tools to kill: Genome of one of the most destructive plant pathogenic fungi Macrophomina phaseolina.</title>
        <authorList>
            <person name="Islam M.S."/>
            <person name="Haque M.S."/>
            <person name="Islam M.M."/>
            <person name="Emdad E.M."/>
            <person name="Halim A."/>
            <person name="Hossen Q.M.M."/>
            <person name="Hossain M.Z."/>
            <person name="Ahmed B."/>
            <person name="Rahim S."/>
            <person name="Rahman M.S."/>
            <person name="Alam M.M."/>
            <person name="Hou S."/>
            <person name="Wan X."/>
            <person name="Saito J.A."/>
            <person name="Alam M."/>
        </authorList>
    </citation>
    <scope>NUCLEOTIDE SEQUENCE [LARGE SCALE GENOMIC DNA]</scope>
    <source>
        <strain evidence="5 6">MS6</strain>
    </source>
</reference>
<dbReference type="STRING" id="1126212.K2S2A6"/>
<dbReference type="InParanoid" id="K2S2A6"/>
<evidence type="ECO:0000313" key="5">
    <source>
        <dbReference type="EMBL" id="EKG16629.1"/>
    </source>
</evidence>
<dbReference type="Proteomes" id="UP000007129">
    <property type="component" value="Unassembled WGS sequence"/>
</dbReference>
<sequence length="485" mass="53389">MSALGKGERFYVNFDDPERGIIGDRVDAAQAHDDALPTFPGLSFVADVKERDASKLKPPAAPSFKSTSTGFPAHKKRTRVSTFRQQRNAAKEPSDQNGSNAESATATSVRAPPVLKNTASPVTTPEIQEGASAEDIERRQIDEENRKRLAAMTPEEIETERQELFASLNPALIQRLLARANIDEGSNERSFHSSTDAPQPEDIETSLSSDPKPPKPQKKVTFEEPEDSAPSFEPTEPNAMGSDTSGLKVPSEDSLPPAGSIHFPRPPAPPELDPNDPNFLQDLHDKYFPDLKADPESLSWAAPLPTPGSEADRQSPYHPSLRSLDAKDIRFGFNGAIIPPKIAREMPASLGLHHHGEAPEAAGYTIPELALLARSKVPAQRCMAFQTLGRILFRLGRGEFGVEGTIEVEGPEVLREGHEDELEQQNERDLSMLARGLWDCIEEHRVIDTLSEEVNRQSGHLTAKTYAEEALWYWRKGGGRKKRAV</sequence>
<evidence type="ECO:0000313" key="6">
    <source>
        <dbReference type="Proteomes" id="UP000007129"/>
    </source>
</evidence>
<organism evidence="5 6">
    <name type="scientific">Macrophomina phaseolina (strain MS6)</name>
    <name type="common">Charcoal rot fungus</name>
    <dbReference type="NCBI Taxonomy" id="1126212"/>
    <lineage>
        <taxon>Eukaryota</taxon>
        <taxon>Fungi</taxon>
        <taxon>Dikarya</taxon>
        <taxon>Ascomycota</taxon>
        <taxon>Pezizomycotina</taxon>
        <taxon>Dothideomycetes</taxon>
        <taxon>Dothideomycetes incertae sedis</taxon>
        <taxon>Botryosphaeriales</taxon>
        <taxon>Botryosphaeriaceae</taxon>
        <taxon>Macrophomina</taxon>
    </lineage>
</organism>
<feature type="compositionally biased region" description="Polar residues" evidence="2">
    <location>
        <begin position="95"/>
        <end position="108"/>
    </location>
</feature>
<evidence type="ECO:0000259" key="4">
    <source>
        <dbReference type="Pfam" id="PF08621"/>
    </source>
</evidence>
<accession>K2S2A6</accession>
<dbReference type="GO" id="GO:0006366">
    <property type="term" value="P:transcription by RNA polymerase II"/>
    <property type="evidence" value="ECO:0007669"/>
    <property type="project" value="InterPro"/>
</dbReference>
<feature type="domain" description="RPAP1 C-terminal" evidence="3">
    <location>
        <begin position="328"/>
        <end position="395"/>
    </location>
</feature>
<evidence type="ECO:0000256" key="1">
    <source>
        <dbReference type="ARBA" id="ARBA00009953"/>
    </source>
</evidence>
<dbReference type="PANTHER" id="PTHR21483">
    <property type="entry name" value="RNA POLYMERASE II-ASSOCIATED PROTEIN 1"/>
    <property type="match status" value="1"/>
</dbReference>
<dbReference type="Pfam" id="PF08620">
    <property type="entry name" value="RPAP1_C"/>
    <property type="match status" value="1"/>
</dbReference>
<dbReference type="InterPro" id="IPR013929">
    <property type="entry name" value="RPAP1_C"/>
</dbReference>
<proteinExistence type="inferred from homology"/>
<dbReference type="eggNOG" id="KOG1894">
    <property type="taxonomic scope" value="Eukaryota"/>
</dbReference>
<dbReference type="Pfam" id="PF08621">
    <property type="entry name" value="RPAP1_N"/>
    <property type="match status" value="1"/>
</dbReference>
<feature type="region of interest" description="Disordered" evidence="2">
    <location>
        <begin position="184"/>
        <end position="283"/>
    </location>
</feature>
<feature type="region of interest" description="Disordered" evidence="2">
    <location>
        <begin position="298"/>
        <end position="319"/>
    </location>
</feature>
<dbReference type="InterPro" id="IPR013930">
    <property type="entry name" value="RPAP1_N"/>
</dbReference>
<dbReference type="AlphaFoldDB" id="K2S2A6"/>
<feature type="compositionally biased region" description="Polar residues" evidence="2">
    <location>
        <begin position="117"/>
        <end position="126"/>
    </location>
</feature>
<dbReference type="HOGENOM" id="CLU_031074_1_0_1"/>
<comment type="similarity">
    <text evidence="1">Belongs to the RPAP1 family.</text>
</comment>
<gene>
    <name evidence="5" type="ORF">MPH_06210</name>
</gene>